<name>A0ABQ4KRX9_SIMTE</name>
<proteinExistence type="predicted"/>
<gene>
    <name evidence="2" type="ORF">J6TS1_02460</name>
</gene>
<dbReference type="Pfam" id="PF13460">
    <property type="entry name" value="NAD_binding_10"/>
    <property type="match status" value="1"/>
</dbReference>
<feature type="domain" description="NAD(P)-binding" evidence="1">
    <location>
        <begin position="2"/>
        <end position="48"/>
    </location>
</feature>
<evidence type="ECO:0000313" key="3">
    <source>
        <dbReference type="Proteomes" id="UP000680670"/>
    </source>
</evidence>
<comment type="caution">
    <text evidence="2">The sequence shown here is derived from an EMBL/GenBank/DDBJ whole genome shotgun (WGS) entry which is preliminary data.</text>
</comment>
<evidence type="ECO:0000259" key="1">
    <source>
        <dbReference type="Pfam" id="PF13460"/>
    </source>
</evidence>
<dbReference type="InterPro" id="IPR016040">
    <property type="entry name" value="NAD(P)-bd_dom"/>
</dbReference>
<evidence type="ECO:0000313" key="2">
    <source>
        <dbReference type="EMBL" id="GIN94376.1"/>
    </source>
</evidence>
<sequence length="52" mass="5932">MDIIEASDLNYTVLRPAWLTDNDEIDYEITQKEVPFKGTEVSRKSVASKSLN</sequence>
<organism evidence="2 3">
    <name type="scientific">Siminovitchia terrae</name>
    <name type="common">Bacillus terrae</name>
    <dbReference type="NCBI Taxonomy" id="1914933"/>
    <lineage>
        <taxon>Bacteria</taxon>
        <taxon>Bacillati</taxon>
        <taxon>Bacillota</taxon>
        <taxon>Bacilli</taxon>
        <taxon>Bacillales</taxon>
        <taxon>Bacillaceae</taxon>
        <taxon>Siminovitchia</taxon>
    </lineage>
</organism>
<reference evidence="2 3" key="1">
    <citation type="submission" date="2021-03" db="EMBL/GenBank/DDBJ databases">
        <title>Antimicrobial resistance genes in bacteria isolated from Japanese honey, and their potential for conferring macrolide and lincosamide resistance in the American foulbrood pathogen Paenibacillus larvae.</title>
        <authorList>
            <person name="Okamoto M."/>
            <person name="Kumagai M."/>
            <person name="Kanamori H."/>
            <person name="Takamatsu D."/>
        </authorList>
    </citation>
    <scope>NUCLEOTIDE SEQUENCE [LARGE SCALE GENOMIC DNA]</scope>
    <source>
        <strain evidence="2 3">J6TS1</strain>
    </source>
</reference>
<accession>A0ABQ4KRX9</accession>
<dbReference type="Proteomes" id="UP000680670">
    <property type="component" value="Unassembled WGS sequence"/>
</dbReference>
<protein>
    <recommendedName>
        <fullName evidence="1">NAD(P)-binding domain-containing protein</fullName>
    </recommendedName>
</protein>
<dbReference type="Gene3D" id="3.40.50.720">
    <property type="entry name" value="NAD(P)-binding Rossmann-like Domain"/>
    <property type="match status" value="1"/>
</dbReference>
<dbReference type="EMBL" id="BORJ01000001">
    <property type="protein sequence ID" value="GIN94376.1"/>
    <property type="molecule type" value="Genomic_DNA"/>
</dbReference>
<keyword evidence="3" id="KW-1185">Reference proteome</keyword>